<name>A0A6V7HBF1_9HYME</name>
<reference evidence="2" key="1">
    <citation type="submission" date="2020-07" db="EMBL/GenBank/DDBJ databases">
        <authorList>
            <person name="Nazaruddin N."/>
        </authorList>
    </citation>
    <scope>NUCLEOTIDE SEQUENCE</scope>
</reference>
<dbReference type="AlphaFoldDB" id="A0A6V7HBF1"/>
<feature type="compositionally biased region" description="Basic and acidic residues" evidence="1">
    <location>
        <begin position="1"/>
        <end position="25"/>
    </location>
</feature>
<proteinExistence type="predicted"/>
<evidence type="ECO:0000256" key="1">
    <source>
        <dbReference type="SAM" id="MobiDB-lite"/>
    </source>
</evidence>
<evidence type="ECO:0000313" key="3">
    <source>
        <dbReference type="Proteomes" id="UP000752696"/>
    </source>
</evidence>
<dbReference type="Proteomes" id="UP000752696">
    <property type="component" value="Unassembled WGS sequence"/>
</dbReference>
<comment type="caution">
    <text evidence="2">The sequence shown here is derived from an EMBL/GenBank/DDBJ whole genome shotgun (WGS) entry which is preliminary data.</text>
</comment>
<evidence type="ECO:0000313" key="2">
    <source>
        <dbReference type="EMBL" id="CAD1475507.1"/>
    </source>
</evidence>
<accession>A0A6V7HBF1</accession>
<organism evidence="2 3">
    <name type="scientific">Heterotrigona itama</name>
    <dbReference type="NCBI Taxonomy" id="395501"/>
    <lineage>
        <taxon>Eukaryota</taxon>
        <taxon>Metazoa</taxon>
        <taxon>Ecdysozoa</taxon>
        <taxon>Arthropoda</taxon>
        <taxon>Hexapoda</taxon>
        <taxon>Insecta</taxon>
        <taxon>Pterygota</taxon>
        <taxon>Neoptera</taxon>
        <taxon>Endopterygota</taxon>
        <taxon>Hymenoptera</taxon>
        <taxon>Apocrita</taxon>
        <taxon>Aculeata</taxon>
        <taxon>Apoidea</taxon>
        <taxon>Anthophila</taxon>
        <taxon>Apidae</taxon>
        <taxon>Heterotrigona</taxon>
    </lineage>
</organism>
<feature type="region of interest" description="Disordered" evidence="1">
    <location>
        <begin position="1"/>
        <end position="26"/>
    </location>
</feature>
<gene>
    <name evidence="2" type="ORF">MHI_LOCUS579217</name>
</gene>
<keyword evidence="3" id="KW-1185">Reference proteome</keyword>
<dbReference type="EMBL" id="CAJDYZ010008552">
    <property type="protein sequence ID" value="CAD1475507.1"/>
    <property type="molecule type" value="Genomic_DNA"/>
</dbReference>
<sequence>IDRVLCETRDRRREKGEKKKAEQRVQTRVKRKKKEEILGEFLVDELAGIVLGRHPGDILDGSGECRPFTFSAAKTMALNLAEYCGEELKSACV</sequence>
<protein>
    <submittedName>
        <fullName evidence="2">Uncharacterized protein</fullName>
    </submittedName>
</protein>
<feature type="non-terminal residue" evidence="2">
    <location>
        <position position="1"/>
    </location>
</feature>